<gene>
    <name evidence="2" type="ORF">GC722_02620</name>
</gene>
<feature type="transmembrane region" description="Helical" evidence="1">
    <location>
        <begin position="55"/>
        <end position="81"/>
    </location>
</feature>
<protein>
    <submittedName>
        <fullName evidence="2">Uncharacterized protein</fullName>
    </submittedName>
</protein>
<keyword evidence="1" id="KW-0812">Transmembrane</keyword>
<organism evidence="2 3">
    <name type="scientific">Auraticoccus cholistanensis</name>
    <dbReference type="NCBI Taxonomy" id="2656650"/>
    <lineage>
        <taxon>Bacteria</taxon>
        <taxon>Bacillati</taxon>
        <taxon>Actinomycetota</taxon>
        <taxon>Actinomycetes</taxon>
        <taxon>Propionibacteriales</taxon>
        <taxon>Propionibacteriaceae</taxon>
        <taxon>Auraticoccus</taxon>
    </lineage>
</organism>
<proteinExistence type="predicted"/>
<accession>A0A6A9UPV8</accession>
<dbReference type="AlphaFoldDB" id="A0A6A9UPV8"/>
<dbReference type="RefSeq" id="WP_156607766.1">
    <property type="nucleotide sequence ID" value="NZ_WPCU01000004.1"/>
</dbReference>
<reference evidence="2 3" key="1">
    <citation type="submission" date="2019-12" db="EMBL/GenBank/DDBJ databases">
        <title>Auraticoccus cholistani sp. nov., an actinomycete isolated from soil of Cholistan desert.</title>
        <authorList>
            <person name="Cheema M.T."/>
        </authorList>
    </citation>
    <scope>NUCLEOTIDE SEQUENCE [LARGE SCALE GENOMIC DNA]</scope>
    <source>
        <strain evidence="2 3">F435</strain>
    </source>
</reference>
<feature type="transmembrane region" description="Helical" evidence="1">
    <location>
        <begin position="197"/>
        <end position="220"/>
    </location>
</feature>
<feature type="transmembrane region" description="Helical" evidence="1">
    <location>
        <begin position="21"/>
        <end position="43"/>
    </location>
</feature>
<comment type="caution">
    <text evidence="2">The sequence shown here is derived from an EMBL/GenBank/DDBJ whole genome shotgun (WGS) entry which is preliminary data.</text>
</comment>
<feature type="transmembrane region" description="Helical" evidence="1">
    <location>
        <begin position="113"/>
        <end position="134"/>
    </location>
</feature>
<feature type="transmembrane region" description="Helical" evidence="1">
    <location>
        <begin position="167"/>
        <end position="185"/>
    </location>
</feature>
<name>A0A6A9UPV8_9ACTN</name>
<evidence type="ECO:0000313" key="2">
    <source>
        <dbReference type="EMBL" id="MVA74926.1"/>
    </source>
</evidence>
<keyword evidence="1" id="KW-1133">Transmembrane helix</keyword>
<keyword evidence="3" id="KW-1185">Reference proteome</keyword>
<sequence>MTTISSVLAEALRLAARTGQLWWRLWPQLIGVLLLGWVGYYLALIASVELTTNAAWVVVPTFAAGLVSLLASIVITLRLVASQLGVTALVRSVSGPAALDAPDDEDDDRDASVVRLLIITLLPFLAVYASFGYVDDLASELALLSGYTAGLGDSVLGRLNPVGSTRAVLTVVAAVVGLYLLRRVVDACYQRTRWRLLGLATAFVEACFLLLTVLSAFRLVEQVQLWWSDRRLVGWWDTLLADLAAGFAVLRVDLPEVLQRIGTFGGEVLWPVFWERITEPVAWLAMAALVFGSRVVSVADLWRKGEPLSARLPGARRMRIARRLQQEATGSTGVRRVVLQAQEALLGDIDDKYLPTLQSLRLVLRAGAVFLGAYVLTFTAMRLLGLGLEVTVRALIGGRDGDTWVLLQPFLALDDTVLTTSVQVTLLAVAFSRALSIFADRAPEEPAATASRPPRLPVGVTRRLRPVGQLGVALALCLVLAAADVLIDRTGEVDVARTRVGEPGPLGERVVTVSDPTFGQLLRAQGDTEAEIGTPGAFVVVPVEVASPGRSGPQVAAELVHGERRYTSQFSSTGIGPDAGFVSRGDFVFEVDTADIGPNLRLELSLRELYSGYSPLLEVDLGLDSGRAERVRADLGGSIVDFQPFPATRGITP</sequence>
<evidence type="ECO:0000256" key="1">
    <source>
        <dbReference type="SAM" id="Phobius"/>
    </source>
</evidence>
<dbReference type="Proteomes" id="UP000435304">
    <property type="component" value="Unassembled WGS sequence"/>
</dbReference>
<keyword evidence="1" id="KW-0472">Membrane</keyword>
<dbReference type="EMBL" id="WPCU01000004">
    <property type="protein sequence ID" value="MVA74926.1"/>
    <property type="molecule type" value="Genomic_DNA"/>
</dbReference>
<evidence type="ECO:0000313" key="3">
    <source>
        <dbReference type="Proteomes" id="UP000435304"/>
    </source>
</evidence>